<dbReference type="InterPro" id="IPR038466">
    <property type="entry name" value="S8_pro-domain_sf"/>
</dbReference>
<evidence type="ECO:0000313" key="1">
    <source>
        <dbReference type="EMBL" id="PPQ91786.1"/>
    </source>
</evidence>
<dbReference type="InParanoid" id="A0A409XM67"/>
<name>A0A409XM67_PSICY</name>
<dbReference type="Proteomes" id="UP000283269">
    <property type="component" value="Unassembled WGS sequence"/>
</dbReference>
<sequence length="95" mass="10437">MPHQLNHETNGYLAVTFAPTSSFLASPSSLSNTYPGLQYHGQVGELSDVHLYSMSKNIWLSARDNVLGGLQSDADVLHVEEQVPRQRAKRGGDEL</sequence>
<evidence type="ECO:0000313" key="2">
    <source>
        <dbReference type="Proteomes" id="UP000283269"/>
    </source>
</evidence>
<dbReference type="OrthoDB" id="2585179at2759"/>
<dbReference type="Gene3D" id="3.30.70.850">
    <property type="entry name" value="Peptidase S8, pro-domain"/>
    <property type="match status" value="1"/>
</dbReference>
<dbReference type="AlphaFoldDB" id="A0A409XM67"/>
<protein>
    <submittedName>
        <fullName evidence="1">Uncharacterized protein</fullName>
    </submittedName>
</protein>
<proteinExistence type="predicted"/>
<comment type="caution">
    <text evidence="1">The sequence shown here is derived from an EMBL/GenBank/DDBJ whole genome shotgun (WGS) entry which is preliminary data.</text>
</comment>
<keyword evidence="2" id="KW-1185">Reference proteome</keyword>
<accession>A0A409XM67</accession>
<gene>
    <name evidence="1" type="ORF">CVT25_000431</name>
</gene>
<dbReference type="EMBL" id="NHYD01001248">
    <property type="protein sequence ID" value="PPQ91786.1"/>
    <property type="molecule type" value="Genomic_DNA"/>
</dbReference>
<organism evidence="1 2">
    <name type="scientific">Psilocybe cyanescens</name>
    <dbReference type="NCBI Taxonomy" id="93625"/>
    <lineage>
        <taxon>Eukaryota</taxon>
        <taxon>Fungi</taxon>
        <taxon>Dikarya</taxon>
        <taxon>Basidiomycota</taxon>
        <taxon>Agaricomycotina</taxon>
        <taxon>Agaricomycetes</taxon>
        <taxon>Agaricomycetidae</taxon>
        <taxon>Agaricales</taxon>
        <taxon>Agaricineae</taxon>
        <taxon>Strophariaceae</taxon>
        <taxon>Psilocybe</taxon>
    </lineage>
</organism>
<reference evidence="1 2" key="1">
    <citation type="journal article" date="2018" name="Evol. Lett.">
        <title>Horizontal gene cluster transfer increased hallucinogenic mushroom diversity.</title>
        <authorList>
            <person name="Reynolds H.T."/>
            <person name="Vijayakumar V."/>
            <person name="Gluck-Thaler E."/>
            <person name="Korotkin H.B."/>
            <person name="Matheny P.B."/>
            <person name="Slot J.C."/>
        </authorList>
    </citation>
    <scope>NUCLEOTIDE SEQUENCE [LARGE SCALE GENOMIC DNA]</scope>
    <source>
        <strain evidence="1 2">2631</strain>
    </source>
</reference>